<dbReference type="AlphaFoldDB" id="A0A543FXU9"/>
<keyword evidence="2" id="KW-1133">Transmembrane helix</keyword>
<gene>
    <name evidence="3" type="ORF">FB388_5920</name>
</gene>
<evidence type="ECO:0000256" key="2">
    <source>
        <dbReference type="SAM" id="Phobius"/>
    </source>
</evidence>
<keyword evidence="4" id="KW-1185">Reference proteome</keyword>
<evidence type="ECO:0000313" key="3">
    <source>
        <dbReference type="EMBL" id="TQM38676.1"/>
    </source>
</evidence>
<feature type="transmembrane region" description="Helical" evidence="2">
    <location>
        <begin position="200"/>
        <end position="222"/>
    </location>
</feature>
<accession>A0A543FXU9</accession>
<organism evidence="3 4">
    <name type="scientific">Pseudonocardia cypriaca</name>
    <dbReference type="NCBI Taxonomy" id="882449"/>
    <lineage>
        <taxon>Bacteria</taxon>
        <taxon>Bacillati</taxon>
        <taxon>Actinomycetota</taxon>
        <taxon>Actinomycetes</taxon>
        <taxon>Pseudonocardiales</taxon>
        <taxon>Pseudonocardiaceae</taxon>
        <taxon>Pseudonocardia</taxon>
    </lineage>
</organism>
<feature type="compositionally biased region" description="Pro residues" evidence="1">
    <location>
        <begin position="11"/>
        <end position="25"/>
    </location>
</feature>
<dbReference type="EMBL" id="VFPH01000002">
    <property type="protein sequence ID" value="TQM38676.1"/>
    <property type="molecule type" value="Genomic_DNA"/>
</dbReference>
<comment type="caution">
    <text evidence="3">The sequence shown here is derived from an EMBL/GenBank/DDBJ whole genome shotgun (WGS) entry which is preliminary data.</text>
</comment>
<evidence type="ECO:0000256" key="1">
    <source>
        <dbReference type="SAM" id="MobiDB-lite"/>
    </source>
</evidence>
<keyword evidence="2" id="KW-0472">Membrane</keyword>
<evidence type="ECO:0000313" key="4">
    <source>
        <dbReference type="Proteomes" id="UP000319818"/>
    </source>
</evidence>
<protein>
    <submittedName>
        <fullName evidence="3">Uncharacterized protein</fullName>
    </submittedName>
</protein>
<dbReference type="Proteomes" id="UP000319818">
    <property type="component" value="Unassembled WGS sequence"/>
</dbReference>
<sequence>MTEQPFHRPGPAVPPHGHQPPPGYGPGPGFGTPAGYGPLPPAPQTGTIRPGRAWIVVTWVLFAVVTVPALTWGILGFGSGLSSTVPARSFASGEVATVELDPADAPAIYVGIDAPGSAGFEVSHPFSSPVDANCVIGGDPQYLALLQPDRSVRVTADGVGWHQIMLIRVPRPGSYEVRCESEGVRFGVANDLPEGLLTRLLGSVAFALVAATIAVVTTIVLVRKRTAARNRLLPPTWYAPTIP</sequence>
<name>A0A543FXU9_9PSEU</name>
<keyword evidence="2" id="KW-0812">Transmembrane</keyword>
<reference evidence="3 4" key="1">
    <citation type="submission" date="2019-06" db="EMBL/GenBank/DDBJ databases">
        <title>Sequencing the genomes of 1000 actinobacteria strains.</title>
        <authorList>
            <person name="Klenk H.-P."/>
        </authorList>
    </citation>
    <scope>NUCLEOTIDE SEQUENCE [LARGE SCALE GENOMIC DNA]</scope>
    <source>
        <strain evidence="3 4">DSM 45511</strain>
    </source>
</reference>
<dbReference type="RefSeq" id="WP_142105317.1">
    <property type="nucleotide sequence ID" value="NZ_VFPH01000002.1"/>
</dbReference>
<feature type="transmembrane region" description="Helical" evidence="2">
    <location>
        <begin position="53"/>
        <end position="75"/>
    </location>
</feature>
<dbReference type="OrthoDB" id="3543267at2"/>
<proteinExistence type="predicted"/>
<feature type="region of interest" description="Disordered" evidence="1">
    <location>
        <begin position="1"/>
        <end position="43"/>
    </location>
</feature>